<dbReference type="GO" id="GO:0006012">
    <property type="term" value="P:galactose metabolic process"/>
    <property type="evidence" value="ECO:0007669"/>
    <property type="project" value="UniProtKB-UniPathway"/>
</dbReference>
<dbReference type="GO" id="GO:0005829">
    <property type="term" value="C:cytosol"/>
    <property type="evidence" value="ECO:0007669"/>
    <property type="project" value="TreeGrafter"/>
</dbReference>
<evidence type="ECO:0000256" key="7">
    <source>
        <dbReference type="ARBA" id="ARBA00023235"/>
    </source>
</evidence>
<dbReference type="EMBL" id="HBHU01004741">
    <property type="protein sequence ID" value="CAE0016298.1"/>
    <property type="molecule type" value="Transcribed_RNA"/>
</dbReference>
<dbReference type="UniPathway" id="UPA00214"/>
<dbReference type="InterPro" id="IPR005886">
    <property type="entry name" value="UDP_G4E"/>
</dbReference>
<comment type="pathway">
    <text evidence="3 8">Carbohydrate metabolism; galactose metabolism.</text>
</comment>
<comment type="catalytic activity">
    <reaction evidence="1">
        <text>UDP-alpha-D-glucose = UDP-alpha-D-galactose</text>
        <dbReference type="Rhea" id="RHEA:22168"/>
        <dbReference type="ChEBI" id="CHEBI:58885"/>
        <dbReference type="ChEBI" id="CHEBI:66914"/>
        <dbReference type="EC" id="5.1.3.2"/>
    </reaction>
</comment>
<organism evidence="10">
    <name type="scientific">Chloropicon laureae</name>
    <dbReference type="NCBI Taxonomy" id="464258"/>
    <lineage>
        <taxon>Eukaryota</taxon>
        <taxon>Viridiplantae</taxon>
        <taxon>Chlorophyta</taxon>
        <taxon>Chloropicophyceae</taxon>
        <taxon>Chloropicales</taxon>
        <taxon>Chloropicaceae</taxon>
        <taxon>Chloropicon</taxon>
    </lineage>
</organism>
<evidence type="ECO:0000259" key="9">
    <source>
        <dbReference type="Pfam" id="PF16363"/>
    </source>
</evidence>
<evidence type="ECO:0000256" key="6">
    <source>
        <dbReference type="ARBA" id="ARBA00023027"/>
    </source>
</evidence>
<dbReference type="PANTHER" id="PTHR43725">
    <property type="entry name" value="UDP-GLUCOSE 4-EPIMERASE"/>
    <property type="match status" value="1"/>
</dbReference>
<dbReference type="AlphaFoldDB" id="A0A7S2Z1H7"/>
<dbReference type="Gene3D" id="3.40.50.720">
    <property type="entry name" value="NAD(P)-binding Rossmann-like Domain"/>
    <property type="match status" value="1"/>
</dbReference>
<proteinExistence type="inferred from homology"/>
<reference evidence="10" key="1">
    <citation type="submission" date="2021-01" db="EMBL/GenBank/DDBJ databases">
        <authorList>
            <person name="Corre E."/>
            <person name="Pelletier E."/>
            <person name="Niang G."/>
            <person name="Scheremetjew M."/>
            <person name="Finn R."/>
            <person name="Kale V."/>
            <person name="Holt S."/>
            <person name="Cochrane G."/>
            <person name="Meng A."/>
            <person name="Brown T."/>
            <person name="Cohen L."/>
        </authorList>
    </citation>
    <scope>NUCLEOTIDE SEQUENCE</scope>
    <source>
        <strain evidence="10">RCC856</strain>
    </source>
</reference>
<sequence>MEGCSVLVTGGLGFIGSHTVVPLLLQGCKVCVMDNLSNASAKVGERIKKLVGDDKFANLRVETLDICDAEGTERLLKEVKFDACIHFAGYKAVGESVAKPLSYYENNIGGTVTLLKLLGAHGCKKIIFSSSATVYGDAKEVPVLEHFPLSATNPYGRTKLFIEEILRDLSKSDPEWRIILLRYFNPVGAHPSGLIGEDPKGIPNNLMPYVQQVAVGRRAELSVFGSDYKTRDGTGVRDYIHVVDLAEGHVAALRKLTSAGEVRCKVYNLETGTGTTVLEIVKAFELACGKPIPTKMADRRPGDVAELYCSPKLAKDELGWTANLSIEDACRDQWTWASNNPYGYEGKTD</sequence>
<evidence type="ECO:0000256" key="2">
    <source>
        <dbReference type="ARBA" id="ARBA00001911"/>
    </source>
</evidence>
<dbReference type="CDD" id="cd05247">
    <property type="entry name" value="UDP_G4E_1_SDR_e"/>
    <property type="match status" value="1"/>
</dbReference>
<accession>A0A7S2Z1H7</accession>
<dbReference type="InterPro" id="IPR016040">
    <property type="entry name" value="NAD(P)-bd_dom"/>
</dbReference>
<keyword evidence="6 8" id="KW-0520">NAD</keyword>
<keyword evidence="7 8" id="KW-0413">Isomerase</keyword>
<protein>
    <recommendedName>
        <fullName evidence="5 8">UDP-glucose 4-epimerase</fullName>
        <ecNumber evidence="8">5.1.3.-</ecNumber>
    </recommendedName>
</protein>
<comment type="similarity">
    <text evidence="4 8">Belongs to the NAD(P)-dependent epimerase/dehydratase family.</text>
</comment>
<evidence type="ECO:0000256" key="3">
    <source>
        <dbReference type="ARBA" id="ARBA00004947"/>
    </source>
</evidence>
<dbReference type="InterPro" id="IPR036291">
    <property type="entry name" value="NAD(P)-bd_dom_sf"/>
</dbReference>
<dbReference type="PANTHER" id="PTHR43725:SF47">
    <property type="entry name" value="UDP-GLUCOSE 4-EPIMERASE"/>
    <property type="match status" value="1"/>
</dbReference>
<gene>
    <name evidence="10" type="ORF">CLAU1311_LOCUS3063</name>
</gene>
<name>A0A7S2Z1H7_9CHLO</name>
<dbReference type="Pfam" id="PF16363">
    <property type="entry name" value="GDP_Man_Dehyd"/>
    <property type="match status" value="1"/>
</dbReference>
<evidence type="ECO:0000313" key="10">
    <source>
        <dbReference type="EMBL" id="CAE0016298.1"/>
    </source>
</evidence>
<evidence type="ECO:0000256" key="8">
    <source>
        <dbReference type="RuleBase" id="RU366046"/>
    </source>
</evidence>
<evidence type="ECO:0000256" key="1">
    <source>
        <dbReference type="ARBA" id="ARBA00000083"/>
    </source>
</evidence>
<keyword evidence="8" id="KW-0119">Carbohydrate metabolism</keyword>
<feature type="domain" description="NAD(P)-binding" evidence="9">
    <location>
        <begin position="7"/>
        <end position="332"/>
    </location>
</feature>
<evidence type="ECO:0000256" key="4">
    <source>
        <dbReference type="ARBA" id="ARBA00007637"/>
    </source>
</evidence>
<comment type="cofactor">
    <cofactor evidence="2 8">
        <name>NAD(+)</name>
        <dbReference type="ChEBI" id="CHEBI:57540"/>
    </cofactor>
</comment>
<evidence type="ECO:0000256" key="5">
    <source>
        <dbReference type="ARBA" id="ARBA00013189"/>
    </source>
</evidence>
<dbReference type="Gene3D" id="3.90.25.10">
    <property type="entry name" value="UDP-galactose 4-epimerase, domain 1"/>
    <property type="match status" value="1"/>
</dbReference>
<dbReference type="NCBIfam" id="TIGR01179">
    <property type="entry name" value="galE"/>
    <property type="match status" value="1"/>
</dbReference>
<dbReference type="GO" id="GO:0003978">
    <property type="term" value="F:UDP-glucose 4-epimerase activity"/>
    <property type="evidence" value="ECO:0007669"/>
    <property type="project" value="UniProtKB-UniRule"/>
</dbReference>
<dbReference type="SUPFAM" id="SSF51735">
    <property type="entry name" value="NAD(P)-binding Rossmann-fold domains"/>
    <property type="match status" value="1"/>
</dbReference>
<dbReference type="EC" id="5.1.3.-" evidence="8"/>
<dbReference type="NCBIfam" id="NF007956">
    <property type="entry name" value="PRK10675.1"/>
    <property type="match status" value="1"/>
</dbReference>